<accession>A0A1Y2HJE2</accession>
<evidence type="ECO:0000313" key="2">
    <source>
        <dbReference type="Proteomes" id="UP000193411"/>
    </source>
</evidence>
<dbReference type="AlphaFoldDB" id="A0A1Y2HJE2"/>
<dbReference type="Proteomes" id="UP000193411">
    <property type="component" value="Unassembled WGS sequence"/>
</dbReference>
<name>A0A1Y2HJE2_9FUNG</name>
<gene>
    <name evidence="1" type="ORF">BCR44DRAFT_1437664</name>
</gene>
<sequence length="58" mass="6697">MMDRRNHACGQAAFPPTPNTCTPIIQSCHWDLMVHLRRHQSTLAIMTDSQPELPPRWT</sequence>
<dbReference type="PROSITE" id="PS51257">
    <property type="entry name" value="PROKAR_LIPOPROTEIN"/>
    <property type="match status" value="1"/>
</dbReference>
<comment type="caution">
    <text evidence="1">The sequence shown here is derived from an EMBL/GenBank/DDBJ whole genome shotgun (WGS) entry which is preliminary data.</text>
</comment>
<organism evidence="1 2">
    <name type="scientific">Catenaria anguillulae PL171</name>
    <dbReference type="NCBI Taxonomy" id="765915"/>
    <lineage>
        <taxon>Eukaryota</taxon>
        <taxon>Fungi</taxon>
        <taxon>Fungi incertae sedis</taxon>
        <taxon>Blastocladiomycota</taxon>
        <taxon>Blastocladiomycetes</taxon>
        <taxon>Blastocladiales</taxon>
        <taxon>Catenariaceae</taxon>
        <taxon>Catenaria</taxon>
    </lineage>
</organism>
<protein>
    <submittedName>
        <fullName evidence="1">Uncharacterized protein</fullName>
    </submittedName>
</protein>
<dbReference type="EMBL" id="MCFL01000033">
    <property type="protein sequence ID" value="ORZ33823.1"/>
    <property type="molecule type" value="Genomic_DNA"/>
</dbReference>
<keyword evidence="2" id="KW-1185">Reference proteome</keyword>
<reference evidence="1 2" key="1">
    <citation type="submission" date="2016-07" db="EMBL/GenBank/DDBJ databases">
        <title>Pervasive Adenine N6-methylation of Active Genes in Fungi.</title>
        <authorList>
            <consortium name="DOE Joint Genome Institute"/>
            <person name="Mondo S.J."/>
            <person name="Dannebaum R.O."/>
            <person name="Kuo R.C."/>
            <person name="Labutti K."/>
            <person name="Haridas S."/>
            <person name="Kuo A."/>
            <person name="Salamov A."/>
            <person name="Ahrendt S.R."/>
            <person name="Lipzen A."/>
            <person name="Sullivan W."/>
            <person name="Andreopoulos W.B."/>
            <person name="Clum A."/>
            <person name="Lindquist E."/>
            <person name="Daum C."/>
            <person name="Ramamoorthy G.K."/>
            <person name="Gryganskyi A."/>
            <person name="Culley D."/>
            <person name="Magnuson J.K."/>
            <person name="James T.Y."/>
            <person name="O'Malley M.A."/>
            <person name="Stajich J.E."/>
            <person name="Spatafora J.W."/>
            <person name="Visel A."/>
            <person name="Grigoriev I.V."/>
        </authorList>
    </citation>
    <scope>NUCLEOTIDE SEQUENCE [LARGE SCALE GENOMIC DNA]</scope>
    <source>
        <strain evidence="1 2">PL171</strain>
    </source>
</reference>
<proteinExistence type="predicted"/>
<evidence type="ECO:0000313" key="1">
    <source>
        <dbReference type="EMBL" id="ORZ33823.1"/>
    </source>
</evidence>